<organism evidence="2 3">
    <name type="scientific">Haemonchus contortus</name>
    <name type="common">Barber pole worm</name>
    <dbReference type="NCBI Taxonomy" id="6289"/>
    <lineage>
        <taxon>Eukaryota</taxon>
        <taxon>Metazoa</taxon>
        <taxon>Ecdysozoa</taxon>
        <taxon>Nematoda</taxon>
        <taxon>Chromadorea</taxon>
        <taxon>Rhabditida</taxon>
        <taxon>Rhabditina</taxon>
        <taxon>Rhabditomorpha</taxon>
        <taxon>Strongyloidea</taxon>
        <taxon>Trichostrongylidae</taxon>
        <taxon>Haemonchus</taxon>
    </lineage>
</organism>
<protein>
    <submittedName>
        <fullName evidence="3">Uncharacterized protein</fullName>
    </submittedName>
</protein>
<evidence type="ECO:0000313" key="3">
    <source>
        <dbReference type="WBParaSite" id="HCON_00161640-00001"/>
    </source>
</evidence>
<proteinExistence type="predicted"/>
<keyword evidence="2" id="KW-1185">Reference proteome</keyword>
<accession>A0A7I4Z1Y5</accession>
<dbReference type="WBParaSite" id="HCON_00161640-00001">
    <property type="protein sequence ID" value="HCON_00161640-00001"/>
    <property type="gene ID" value="HCON_00161640"/>
</dbReference>
<feature type="compositionally biased region" description="Basic and acidic residues" evidence="1">
    <location>
        <begin position="14"/>
        <end position="33"/>
    </location>
</feature>
<evidence type="ECO:0000313" key="2">
    <source>
        <dbReference type="Proteomes" id="UP000025227"/>
    </source>
</evidence>
<evidence type="ECO:0000256" key="1">
    <source>
        <dbReference type="SAM" id="MobiDB-lite"/>
    </source>
</evidence>
<dbReference type="AlphaFoldDB" id="A0A7I4Z1Y5"/>
<reference evidence="3" key="1">
    <citation type="submission" date="2020-12" db="UniProtKB">
        <authorList>
            <consortium name="WormBaseParasite"/>
        </authorList>
    </citation>
    <scope>IDENTIFICATION</scope>
    <source>
        <strain evidence="3">MHco3</strain>
    </source>
</reference>
<name>A0A7I4Z1Y5_HAECO</name>
<sequence>MLFKVMRSFVADTQTDRQTGRQTDRRQTERQIEKQSRACSSLLVCAQHEPFPERQLIMDDLHEIRLRVNYDLG</sequence>
<dbReference type="Proteomes" id="UP000025227">
    <property type="component" value="Unplaced"/>
</dbReference>
<feature type="region of interest" description="Disordered" evidence="1">
    <location>
        <begin position="13"/>
        <end position="33"/>
    </location>
</feature>